<dbReference type="SUPFAM" id="SSF48208">
    <property type="entry name" value="Six-hairpin glycosidases"/>
    <property type="match status" value="1"/>
</dbReference>
<comment type="caution">
    <text evidence="1">The sequence shown here is derived from an EMBL/GenBank/DDBJ whole genome shotgun (WGS) entry which is preliminary data.</text>
</comment>
<gene>
    <name evidence="1" type="ORF">KB449_12760</name>
</gene>
<evidence type="ECO:0000313" key="2">
    <source>
        <dbReference type="Proteomes" id="UP001161691"/>
    </source>
</evidence>
<name>A0ABT6TGX9_9BACL</name>
<keyword evidence="2" id="KW-1185">Reference proteome</keyword>
<organism evidence="1 2">
    <name type="scientific">Cohnella hashimotonis</name>
    <dbReference type="NCBI Taxonomy" id="2826895"/>
    <lineage>
        <taxon>Bacteria</taxon>
        <taxon>Bacillati</taxon>
        <taxon>Bacillota</taxon>
        <taxon>Bacilli</taxon>
        <taxon>Bacillales</taxon>
        <taxon>Paenibacillaceae</taxon>
        <taxon>Cohnella</taxon>
    </lineage>
</organism>
<dbReference type="InterPro" id="IPR008928">
    <property type="entry name" value="6-hairpin_glycosidase_sf"/>
</dbReference>
<proteinExistence type="predicted"/>
<evidence type="ECO:0008006" key="3">
    <source>
        <dbReference type="Google" id="ProtNLM"/>
    </source>
</evidence>
<dbReference type="Proteomes" id="UP001161691">
    <property type="component" value="Unassembled WGS sequence"/>
</dbReference>
<dbReference type="RefSeq" id="WP_282908742.1">
    <property type="nucleotide sequence ID" value="NZ_JAGRPV010000001.1"/>
</dbReference>
<dbReference type="EMBL" id="JAGRPV010000001">
    <property type="protein sequence ID" value="MDI4645841.1"/>
    <property type="molecule type" value="Genomic_DNA"/>
</dbReference>
<dbReference type="InterPro" id="IPR012341">
    <property type="entry name" value="6hp_glycosidase-like_sf"/>
</dbReference>
<accession>A0ABT6TGX9</accession>
<reference evidence="1" key="1">
    <citation type="submission" date="2023-04" db="EMBL/GenBank/DDBJ databases">
        <title>Comparative genomic analysis of Cohnella hashimotonis sp. nov., isolated from the International Space Station.</title>
        <authorList>
            <person name="Venkateswaran K."/>
            <person name="Simpson A."/>
        </authorList>
    </citation>
    <scope>NUCLEOTIDE SEQUENCE</scope>
    <source>
        <strain evidence="1">F6_2S_P_1</strain>
    </source>
</reference>
<sequence>MTLPRPHEPNWSQIAGRYPRPRSKRIYIHPPLADSLVEVRPDLTLIIKDALARKGQLRRGHGFFLSASVGGDPQFFDFRNVEQTYLSPKEPILFSSLPQSGFDHRLTSLTVPEPDGGARVHLYLSITNLHPTLARSADWFFASVEDKHENFYVDINEDYVPYDQVLAPWLNGMDLEHRAIDSSSGLLLDRQGVTIVRYEAAPGTSAAYTAQVGEFANILQFHMELAPGETKKIHIEIFDTVTGRANDLASIQNEIRLDETTAIERSRQVWNAALTGKAGIYVPEQIIQDIFDTAHTNALQLIAERADGSALPGQGGFNEYMTVYSWEVSAYLKMLNRLGYGDTVKKTLQYFLSTQAGSKGPAGDIVSPEGSFRAHIFWMCETGAVLGLLADYYLTSKDRAWFGEHLPAIVQACEWIERERSATKIVQEDGTRAAHYGLLPKGRVHDWPDQGHFFFSDAHTWHGLHLMALALQEWGYADAAKYTAASQDYRACLEAAVRRATYSYPPGEQIRWISNEAYTEPGEKKAVYAIDGPACLLDTGILSAEDSLVSEIEYYMRSYSSMGDLFAVKLPEMEDAALGKLQEQYAGSAIDLYYVNQAERIWHRVWSLRGEREKALRYFYSTMAFSTTLDTLHVHERFSPQLPWLSPWQPNGSGNGRVMEMILNSLYLLEDRTLKLLPCAPADWMEPGKRIEANRVATYLGELSFKVTRSSLDALQVEVQLPNGIQAFEATFVLKNGYEIRKVELPPGDDQNREGRAPEWNGTLSGTHLYLQNPPQELKLLLRLSEEKGIA</sequence>
<protein>
    <recommendedName>
        <fullName evidence="3">Glycosyl hydrolase 36 catalytic domain-containing protein</fullName>
    </recommendedName>
</protein>
<evidence type="ECO:0000313" key="1">
    <source>
        <dbReference type="EMBL" id="MDI4645841.1"/>
    </source>
</evidence>
<dbReference type="Gene3D" id="1.50.10.10">
    <property type="match status" value="1"/>
</dbReference>